<dbReference type="InterPro" id="IPR050482">
    <property type="entry name" value="Sensor_HK_TwoCompSys"/>
</dbReference>
<dbReference type="RefSeq" id="WP_218860940.1">
    <property type="nucleotide sequence ID" value="NZ_JACBZR010000001.1"/>
</dbReference>
<dbReference type="PANTHER" id="PTHR24421:SF10">
    <property type="entry name" value="NITRATE_NITRITE SENSOR PROTEIN NARQ"/>
    <property type="match status" value="1"/>
</dbReference>
<dbReference type="CDD" id="cd16917">
    <property type="entry name" value="HATPase_UhpB-NarQ-NarX-like"/>
    <property type="match status" value="1"/>
</dbReference>
<evidence type="ECO:0000256" key="1">
    <source>
        <dbReference type="ARBA" id="ARBA00000085"/>
    </source>
</evidence>
<dbReference type="AlphaFoldDB" id="A0A7Z0DNR8"/>
<dbReference type="InterPro" id="IPR011712">
    <property type="entry name" value="Sig_transdc_His_kin_sub3_dim/P"/>
</dbReference>
<keyword evidence="9" id="KW-0812">Transmembrane</keyword>
<keyword evidence="9" id="KW-1133">Transmembrane helix</keyword>
<comment type="caution">
    <text evidence="11">The sequence shown here is derived from an EMBL/GenBank/DDBJ whole genome shotgun (WGS) entry which is preliminary data.</text>
</comment>
<evidence type="ECO:0000256" key="5">
    <source>
        <dbReference type="ARBA" id="ARBA00022741"/>
    </source>
</evidence>
<dbReference type="Proteomes" id="UP000564496">
    <property type="component" value="Unassembled WGS sequence"/>
</dbReference>
<keyword evidence="3" id="KW-0597">Phosphoprotein</keyword>
<sequence length="399" mass="41648">MVLVRRWVYLVLGGALCAPYLLLVVVAVPLAFPGLVANPGTPTVALGSLAGGTVLAATAFLPVVRTLEAALVPHLVSPGLTVAEVRTGRDRWLGALWFVLHLTLGMVTSLLSVIAPPAALGLILAAVTDGTIAGEIGSVLDLGRGWAAPVAVGLIAGTLLVVWAATSLMGWAAPRMLGPDPETRLAELEARSRELTERARLARELHDSIGHALTVTTLQATAARRLVRSDPDFAEEALSAIEQTGRLAVADLDDFLGLLREETSPRSPQPTLADLDELVVEHRRAGLPVTLRVDGDVRCVAAVISREVFRIVQESLTNVHRHAGSVPTTVGLEIGASELTASVENQAGQAGPVASADRGGHGLAGVRERVELLGGQLRAGPGHEGGWAVRVTVPKGSTR</sequence>
<evidence type="ECO:0000313" key="12">
    <source>
        <dbReference type="Proteomes" id="UP000564496"/>
    </source>
</evidence>
<name>A0A7Z0DNR8_9ACTN</name>
<feature type="transmembrane region" description="Helical" evidence="9">
    <location>
        <begin position="44"/>
        <end position="64"/>
    </location>
</feature>
<evidence type="ECO:0000259" key="10">
    <source>
        <dbReference type="Pfam" id="PF07730"/>
    </source>
</evidence>
<dbReference type="Pfam" id="PF07730">
    <property type="entry name" value="HisKA_3"/>
    <property type="match status" value="1"/>
</dbReference>
<dbReference type="PANTHER" id="PTHR24421">
    <property type="entry name" value="NITRATE/NITRITE SENSOR PROTEIN NARX-RELATED"/>
    <property type="match status" value="1"/>
</dbReference>
<dbReference type="GO" id="GO:0046983">
    <property type="term" value="F:protein dimerization activity"/>
    <property type="evidence" value="ECO:0007669"/>
    <property type="project" value="InterPro"/>
</dbReference>
<dbReference type="SUPFAM" id="SSF55874">
    <property type="entry name" value="ATPase domain of HSP90 chaperone/DNA topoisomerase II/histidine kinase"/>
    <property type="match status" value="1"/>
</dbReference>
<dbReference type="Gene3D" id="1.20.5.1930">
    <property type="match status" value="1"/>
</dbReference>
<feature type="transmembrane region" description="Helical" evidence="9">
    <location>
        <begin position="96"/>
        <end position="126"/>
    </location>
</feature>
<dbReference type="GO" id="GO:0005524">
    <property type="term" value="F:ATP binding"/>
    <property type="evidence" value="ECO:0007669"/>
    <property type="project" value="UniProtKB-KW"/>
</dbReference>
<dbReference type="GO" id="GO:0016020">
    <property type="term" value="C:membrane"/>
    <property type="evidence" value="ECO:0007669"/>
    <property type="project" value="InterPro"/>
</dbReference>
<keyword evidence="9" id="KW-0472">Membrane</keyword>
<evidence type="ECO:0000256" key="3">
    <source>
        <dbReference type="ARBA" id="ARBA00022553"/>
    </source>
</evidence>
<evidence type="ECO:0000256" key="7">
    <source>
        <dbReference type="ARBA" id="ARBA00022840"/>
    </source>
</evidence>
<dbReference type="GO" id="GO:0000155">
    <property type="term" value="F:phosphorelay sensor kinase activity"/>
    <property type="evidence" value="ECO:0007669"/>
    <property type="project" value="InterPro"/>
</dbReference>
<evidence type="ECO:0000256" key="6">
    <source>
        <dbReference type="ARBA" id="ARBA00022777"/>
    </source>
</evidence>
<keyword evidence="4" id="KW-0808">Transferase</keyword>
<evidence type="ECO:0000256" key="2">
    <source>
        <dbReference type="ARBA" id="ARBA00012438"/>
    </source>
</evidence>
<feature type="transmembrane region" description="Helical" evidence="9">
    <location>
        <begin position="7"/>
        <end position="32"/>
    </location>
</feature>
<proteinExistence type="predicted"/>
<reference evidence="11 12" key="1">
    <citation type="submission" date="2020-07" db="EMBL/GenBank/DDBJ databases">
        <title>Sequencing the genomes of 1000 actinobacteria strains.</title>
        <authorList>
            <person name="Klenk H.-P."/>
        </authorList>
    </citation>
    <scope>NUCLEOTIDE SEQUENCE [LARGE SCALE GENOMIC DNA]</scope>
    <source>
        <strain evidence="11 12">DSM 26487</strain>
    </source>
</reference>
<accession>A0A7Z0DNR8</accession>
<feature type="transmembrane region" description="Helical" evidence="9">
    <location>
        <begin position="146"/>
        <end position="166"/>
    </location>
</feature>
<organism evidence="11 12">
    <name type="scientific">Nocardioides panzhihuensis</name>
    <dbReference type="NCBI Taxonomy" id="860243"/>
    <lineage>
        <taxon>Bacteria</taxon>
        <taxon>Bacillati</taxon>
        <taxon>Actinomycetota</taxon>
        <taxon>Actinomycetes</taxon>
        <taxon>Propionibacteriales</taxon>
        <taxon>Nocardioidaceae</taxon>
        <taxon>Nocardioides</taxon>
    </lineage>
</organism>
<dbReference type="EC" id="2.7.13.3" evidence="2"/>
<dbReference type="EMBL" id="JACBZR010000001">
    <property type="protein sequence ID" value="NYI78872.1"/>
    <property type="molecule type" value="Genomic_DNA"/>
</dbReference>
<evidence type="ECO:0000256" key="4">
    <source>
        <dbReference type="ARBA" id="ARBA00022679"/>
    </source>
</evidence>
<keyword evidence="7" id="KW-0067">ATP-binding</keyword>
<protein>
    <recommendedName>
        <fullName evidence="2">histidine kinase</fullName>
        <ecNumber evidence="2">2.7.13.3</ecNumber>
    </recommendedName>
</protein>
<dbReference type="InterPro" id="IPR036890">
    <property type="entry name" value="HATPase_C_sf"/>
</dbReference>
<keyword evidence="8" id="KW-0902">Two-component regulatory system</keyword>
<keyword evidence="12" id="KW-1185">Reference proteome</keyword>
<keyword evidence="6 11" id="KW-0418">Kinase</keyword>
<evidence type="ECO:0000313" key="11">
    <source>
        <dbReference type="EMBL" id="NYI78872.1"/>
    </source>
</evidence>
<feature type="domain" description="Signal transduction histidine kinase subgroup 3 dimerisation and phosphoacceptor" evidence="10">
    <location>
        <begin position="197"/>
        <end position="262"/>
    </location>
</feature>
<evidence type="ECO:0000256" key="8">
    <source>
        <dbReference type="ARBA" id="ARBA00023012"/>
    </source>
</evidence>
<dbReference type="Gene3D" id="3.30.565.10">
    <property type="entry name" value="Histidine kinase-like ATPase, C-terminal domain"/>
    <property type="match status" value="1"/>
</dbReference>
<gene>
    <name evidence="11" type="ORF">BJ988_003520</name>
</gene>
<evidence type="ECO:0000256" key="9">
    <source>
        <dbReference type="SAM" id="Phobius"/>
    </source>
</evidence>
<comment type="catalytic activity">
    <reaction evidence="1">
        <text>ATP + protein L-histidine = ADP + protein N-phospho-L-histidine.</text>
        <dbReference type="EC" id="2.7.13.3"/>
    </reaction>
</comment>
<keyword evidence="5" id="KW-0547">Nucleotide-binding</keyword>